<proteinExistence type="predicted"/>
<gene>
    <name evidence="1" type="ORF">PISMIDRAFT_420596</name>
</gene>
<keyword evidence="2" id="KW-1185">Reference proteome</keyword>
<dbReference type="EMBL" id="KN834043">
    <property type="protein sequence ID" value="KIK12839.1"/>
    <property type="molecule type" value="Genomic_DNA"/>
</dbReference>
<dbReference type="HOGENOM" id="CLU_2622942_0_0_1"/>
<accession>A0A0C9YFX1</accession>
<dbReference type="OrthoDB" id="10590382at2759"/>
<dbReference type="AlphaFoldDB" id="A0A0C9YFX1"/>
<evidence type="ECO:0000313" key="1">
    <source>
        <dbReference type="EMBL" id="KIK12839.1"/>
    </source>
</evidence>
<sequence>MTKLRGWMLSDDSRRIDEDCERLICDYIFVMDLATGEDPIFDSTSSLSTVHVDSQVSSSFLRVPQICHLWTILLTSRA</sequence>
<evidence type="ECO:0000313" key="2">
    <source>
        <dbReference type="Proteomes" id="UP000054018"/>
    </source>
</evidence>
<dbReference type="Proteomes" id="UP000054018">
    <property type="component" value="Unassembled WGS sequence"/>
</dbReference>
<reference evidence="2" key="2">
    <citation type="submission" date="2015-01" db="EMBL/GenBank/DDBJ databases">
        <title>Evolutionary Origins and Diversification of the Mycorrhizal Mutualists.</title>
        <authorList>
            <consortium name="DOE Joint Genome Institute"/>
            <consortium name="Mycorrhizal Genomics Consortium"/>
            <person name="Kohler A."/>
            <person name="Kuo A."/>
            <person name="Nagy L.G."/>
            <person name="Floudas D."/>
            <person name="Copeland A."/>
            <person name="Barry K.W."/>
            <person name="Cichocki N."/>
            <person name="Veneault-Fourrey C."/>
            <person name="LaButti K."/>
            <person name="Lindquist E.A."/>
            <person name="Lipzen A."/>
            <person name="Lundell T."/>
            <person name="Morin E."/>
            <person name="Murat C."/>
            <person name="Riley R."/>
            <person name="Ohm R."/>
            <person name="Sun H."/>
            <person name="Tunlid A."/>
            <person name="Henrissat B."/>
            <person name="Grigoriev I.V."/>
            <person name="Hibbett D.S."/>
            <person name="Martin F."/>
        </authorList>
    </citation>
    <scope>NUCLEOTIDE SEQUENCE [LARGE SCALE GENOMIC DNA]</scope>
    <source>
        <strain evidence="2">441</strain>
    </source>
</reference>
<name>A0A0C9YFX1_9AGAM</name>
<reference evidence="1 2" key="1">
    <citation type="submission" date="2014-04" db="EMBL/GenBank/DDBJ databases">
        <authorList>
            <consortium name="DOE Joint Genome Institute"/>
            <person name="Kuo A."/>
            <person name="Kohler A."/>
            <person name="Costa M.D."/>
            <person name="Nagy L.G."/>
            <person name="Floudas D."/>
            <person name="Copeland A."/>
            <person name="Barry K.W."/>
            <person name="Cichocki N."/>
            <person name="Veneault-Fourrey C."/>
            <person name="LaButti K."/>
            <person name="Lindquist E.A."/>
            <person name="Lipzen A."/>
            <person name="Lundell T."/>
            <person name="Morin E."/>
            <person name="Murat C."/>
            <person name="Sun H."/>
            <person name="Tunlid A."/>
            <person name="Henrissat B."/>
            <person name="Grigoriev I.V."/>
            <person name="Hibbett D.S."/>
            <person name="Martin F."/>
            <person name="Nordberg H.P."/>
            <person name="Cantor M.N."/>
            <person name="Hua S.X."/>
        </authorList>
    </citation>
    <scope>NUCLEOTIDE SEQUENCE [LARGE SCALE GENOMIC DNA]</scope>
    <source>
        <strain evidence="1 2">441</strain>
    </source>
</reference>
<protein>
    <submittedName>
        <fullName evidence="1">Unplaced genomic scaffold scaffold_359, whole genome shotgun sequence</fullName>
    </submittedName>
</protein>
<organism evidence="1 2">
    <name type="scientific">Pisolithus microcarpus 441</name>
    <dbReference type="NCBI Taxonomy" id="765257"/>
    <lineage>
        <taxon>Eukaryota</taxon>
        <taxon>Fungi</taxon>
        <taxon>Dikarya</taxon>
        <taxon>Basidiomycota</taxon>
        <taxon>Agaricomycotina</taxon>
        <taxon>Agaricomycetes</taxon>
        <taxon>Agaricomycetidae</taxon>
        <taxon>Boletales</taxon>
        <taxon>Sclerodermatineae</taxon>
        <taxon>Pisolithaceae</taxon>
        <taxon>Pisolithus</taxon>
    </lineage>
</organism>